<dbReference type="PANTHER" id="PTHR43156">
    <property type="entry name" value="STAGE II SPORULATION PROTEIN E-RELATED"/>
    <property type="match status" value="1"/>
</dbReference>
<evidence type="ECO:0000313" key="5">
    <source>
        <dbReference type="EMBL" id="SHK12316.1"/>
    </source>
</evidence>
<dbReference type="Gene3D" id="3.30.450.40">
    <property type="match status" value="1"/>
</dbReference>
<dbReference type="GO" id="GO:0016791">
    <property type="term" value="F:phosphatase activity"/>
    <property type="evidence" value="ECO:0007669"/>
    <property type="project" value="TreeGrafter"/>
</dbReference>
<evidence type="ECO:0000313" key="6">
    <source>
        <dbReference type="Proteomes" id="UP000184510"/>
    </source>
</evidence>
<dbReference type="SMART" id="SM00331">
    <property type="entry name" value="PP2C_SIG"/>
    <property type="match status" value="1"/>
</dbReference>
<keyword evidence="2" id="KW-1133">Transmembrane helix</keyword>
<dbReference type="OrthoDB" id="311592at2"/>
<feature type="transmembrane region" description="Helical" evidence="2">
    <location>
        <begin position="16"/>
        <end position="36"/>
    </location>
</feature>
<keyword evidence="1" id="KW-0378">Hydrolase</keyword>
<dbReference type="Pfam" id="PF07228">
    <property type="entry name" value="SpoIIE"/>
    <property type="match status" value="1"/>
</dbReference>
<evidence type="ECO:0000259" key="3">
    <source>
        <dbReference type="SMART" id="SM00065"/>
    </source>
</evidence>
<dbReference type="InterPro" id="IPR003018">
    <property type="entry name" value="GAF"/>
</dbReference>
<dbReference type="InParanoid" id="A0A1M6PWP9"/>
<evidence type="ECO:0000259" key="4">
    <source>
        <dbReference type="SMART" id="SM00331"/>
    </source>
</evidence>
<dbReference type="InterPro" id="IPR052016">
    <property type="entry name" value="Bact_Sigma-Reg"/>
</dbReference>
<keyword evidence="6" id="KW-1185">Reference proteome</keyword>
<dbReference type="AlphaFoldDB" id="A0A1M6PWP9"/>
<dbReference type="SMART" id="SM00065">
    <property type="entry name" value="GAF"/>
    <property type="match status" value="1"/>
</dbReference>
<dbReference type="InterPro" id="IPR001932">
    <property type="entry name" value="PPM-type_phosphatase-like_dom"/>
</dbReference>
<dbReference type="PANTHER" id="PTHR43156:SF2">
    <property type="entry name" value="STAGE II SPORULATION PROTEIN E"/>
    <property type="match status" value="1"/>
</dbReference>
<name>A0A1M6PWP9_9BACT</name>
<proteinExistence type="predicted"/>
<evidence type="ECO:0000256" key="1">
    <source>
        <dbReference type="ARBA" id="ARBA00022801"/>
    </source>
</evidence>
<sequence>MSIRAIFSGLMEEGDLGIFLSLALCVTALLVVWISLKKARELLRKVKVEKEVLEGEEHRMFEFLHMLGHSLEKDHSASKLNREIVEGISNLVKADGAAIYLLDRRRENLLPKYLSKHCPPLIGLPVEVLQITKGDDKALRSHVKLSKVPSNEGVLGAVLGSGVPQVIVDLKNHDAFKDAFIHYEGDYTAMGAPLSYGGKDLGVIFAARKHETGLFTKSEFDHFRSASEQASFALGNAMIHREAGEKRKMESELRTAREVQSVLLPNEQPNIPGYRIEGMNKPARIISGDYYDYIPLGDGRWAVVIADVSGKGVAAGLLMAMCRSVLRAELVRDPDPLKAMDQVNRQIFPDIREDAFISLALYVINETDGKVQLVRAGHDKAPLLRKGAKGVEWLKPPGLAIGLDDGDVFARVNRIHEFEMESGDCLLIYTDGVTEAENLKEEQFGHERMVEVFSEAAPLGAEKIVRDMEQALHKFVSGVRQGDDITMIAVEKR</sequence>
<dbReference type="Gene3D" id="3.60.40.10">
    <property type="entry name" value="PPM-type phosphatase domain"/>
    <property type="match status" value="1"/>
</dbReference>
<keyword evidence="2" id="KW-0812">Transmembrane</keyword>
<gene>
    <name evidence="5" type="ORF">SAMN02745181_3324</name>
</gene>
<feature type="domain" description="GAF" evidence="3">
    <location>
        <begin position="76"/>
        <end position="244"/>
    </location>
</feature>
<dbReference type="Pfam" id="PF13185">
    <property type="entry name" value="GAF_2"/>
    <property type="match status" value="1"/>
</dbReference>
<reference evidence="5 6" key="1">
    <citation type="submission" date="2016-11" db="EMBL/GenBank/DDBJ databases">
        <authorList>
            <person name="Jaros S."/>
            <person name="Januszkiewicz K."/>
            <person name="Wedrychowicz H."/>
        </authorList>
    </citation>
    <scope>NUCLEOTIDE SEQUENCE [LARGE SCALE GENOMIC DNA]</scope>
    <source>
        <strain evidence="5 6">DSM 18772</strain>
    </source>
</reference>
<accession>A0A1M6PWP9</accession>
<organism evidence="5 6">
    <name type="scientific">Rubritalea squalenifaciens DSM 18772</name>
    <dbReference type="NCBI Taxonomy" id="1123071"/>
    <lineage>
        <taxon>Bacteria</taxon>
        <taxon>Pseudomonadati</taxon>
        <taxon>Verrucomicrobiota</taxon>
        <taxon>Verrucomicrobiia</taxon>
        <taxon>Verrucomicrobiales</taxon>
        <taxon>Rubritaleaceae</taxon>
        <taxon>Rubritalea</taxon>
    </lineage>
</organism>
<protein>
    <submittedName>
        <fullName evidence="5">Serine phosphatase RsbU, regulator of sigma subunit</fullName>
    </submittedName>
</protein>
<dbReference type="RefSeq" id="WP_143184861.1">
    <property type="nucleotide sequence ID" value="NZ_FQYR01000005.1"/>
</dbReference>
<dbReference type="InterPro" id="IPR029016">
    <property type="entry name" value="GAF-like_dom_sf"/>
</dbReference>
<dbReference type="STRING" id="1123071.SAMN02745181_3324"/>
<evidence type="ECO:0000256" key="2">
    <source>
        <dbReference type="SAM" id="Phobius"/>
    </source>
</evidence>
<dbReference type="SUPFAM" id="SSF55781">
    <property type="entry name" value="GAF domain-like"/>
    <property type="match status" value="1"/>
</dbReference>
<dbReference type="InterPro" id="IPR036457">
    <property type="entry name" value="PPM-type-like_dom_sf"/>
</dbReference>
<dbReference type="SUPFAM" id="SSF81606">
    <property type="entry name" value="PP2C-like"/>
    <property type="match status" value="1"/>
</dbReference>
<dbReference type="EMBL" id="FQYR01000005">
    <property type="protein sequence ID" value="SHK12316.1"/>
    <property type="molecule type" value="Genomic_DNA"/>
</dbReference>
<dbReference type="Proteomes" id="UP000184510">
    <property type="component" value="Unassembled WGS sequence"/>
</dbReference>
<keyword evidence="2" id="KW-0472">Membrane</keyword>
<feature type="domain" description="PPM-type phosphatase" evidence="4">
    <location>
        <begin position="271"/>
        <end position="492"/>
    </location>
</feature>